<evidence type="ECO:0008006" key="4">
    <source>
        <dbReference type="Google" id="ProtNLM"/>
    </source>
</evidence>
<reference evidence="2" key="2">
    <citation type="submission" date="2021-04" db="EMBL/GenBank/DDBJ databases">
        <authorList>
            <person name="Gilroy R."/>
        </authorList>
    </citation>
    <scope>NUCLEOTIDE SEQUENCE</scope>
    <source>
        <strain evidence="2">Gambia16-930</strain>
    </source>
</reference>
<feature type="chain" id="PRO_5039678210" description="Outer membrane protein beta-barrel domain-containing protein" evidence="1">
    <location>
        <begin position="22"/>
        <end position="208"/>
    </location>
</feature>
<dbReference type="Proteomes" id="UP000824267">
    <property type="component" value="Unassembled WGS sequence"/>
</dbReference>
<proteinExistence type="predicted"/>
<feature type="signal peptide" evidence="1">
    <location>
        <begin position="1"/>
        <end position="21"/>
    </location>
</feature>
<organism evidence="2 3">
    <name type="scientific">Candidatus Onthomorpha intestinigallinarum</name>
    <dbReference type="NCBI Taxonomy" id="2840880"/>
    <lineage>
        <taxon>Bacteria</taxon>
        <taxon>Pseudomonadati</taxon>
        <taxon>Bacteroidota</taxon>
        <taxon>Bacteroidia</taxon>
        <taxon>Bacteroidales</taxon>
        <taxon>Candidatus Onthomorpha</taxon>
    </lineage>
</organism>
<dbReference type="AlphaFoldDB" id="A0A9D1RHW3"/>
<evidence type="ECO:0000256" key="1">
    <source>
        <dbReference type="SAM" id="SignalP"/>
    </source>
</evidence>
<protein>
    <recommendedName>
        <fullName evidence="4">Outer membrane protein beta-barrel domain-containing protein</fullName>
    </recommendedName>
</protein>
<feature type="non-terminal residue" evidence="2">
    <location>
        <position position="208"/>
    </location>
</feature>
<comment type="caution">
    <text evidence="2">The sequence shown here is derived from an EMBL/GenBank/DDBJ whole genome shotgun (WGS) entry which is preliminary data.</text>
</comment>
<keyword evidence="1" id="KW-0732">Signal</keyword>
<evidence type="ECO:0000313" key="2">
    <source>
        <dbReference type="EMBL" id="HIW87398.1"/>
    </source>
</evidence>
<gene>
    <name evidence="2" type="ORF">IAC47_03895</name>
</gene>
<evidence type="ECO:0000313" key="3">
    <source>
        <dbReference type="Proteomes" id="UP000824267"/>
    </source>
</evidence>
<accession>A0A9D1RHW3</accession>
<dbReference type="EMBL" id="DXGG01000128">
    <property type="protein sequence ID" value="HIW87398.1"/>
    <property type="molecule type" value="Genomic_DNA"/>
</dbReference>
<name>A0A9D1RHW3_9BACT</name>
<reference evidence="2" key="1">
    <citation type="journal article" date="2021" name="PeerJ">
        <title>Extensive microbial diversity within the chicken gut microbiome revealed by metagenomics and culture.</title>
        <authorList>
            <person name="Gilroy R."/>
            <person name="Ravi A."/>
            <person name="Getino M."/>
            <person name="Pursley I."/>
            <person name="Horton D.L."/>
            <person name="Alikhan N.F."/>
            <person name="Baker D."/>
            <person name="Gharbi K."/>
            <person name="Hall N."/>
            <person name="Watson M."/>
            <person name="Adriaenssens E.M."/>
            <person name="Foster-Nyarko E."/>
            <person name="Jarju S."/>
            <person name="Secka A."/>
            <person name="Antonio M."/>
            <person name="Oren A."/>
            <person name="Chaudhuri R.R."/>
            <person name="La Ragione R."/>
            <person name="Hildebrand F."/>
            <person name="Pallen M.J."/>
        </authorList>
    </citation>
    <scope>NUCLEOTIDE SEQUENCE</scope>
    <source>
        <strain evidence="2">Gambia16-930</strain>
    </source>
</reference>
<sequence>MKKLICTMVLFACATAGTLQAQDKKVERYMDFTLGMNFLSNMNGFDDFLATKNIDSKTGFMPQVGVSFASGWKIHDRLFLGFGIGWGIGSNGMFGNDEFKRKDEYFGFLDLGYRIYKGDILHVDFNTGFGYGTTGVYYSVKDDATGLYNRDYYVDNSAIVPLEVTLWLCHQEHEVCGLSLGYNLAFAFDEQAKILGTDIKEKVEILPS</sequence>